<name>A0A917AB58_9RHOB</name>
<protein>
    <recommendedName>
        <fullName evidence="1">Helix-turn-helix domain-containing protein</fullName>
    </recommendedName>
</protein>
<dbReference type="EMBL" id="BMFJ01000002">
    <property type="protein sequence ID" value="GGE39012.1"/>
    <property type="molecule type" value="Genomic_DNA"/>
</dbReference>
<proteinExistence type="predicted"/>
<evidence type="ECO:0000313" key="3">
    <source>
        <dbReference type="Proteomes" id="UP000612855"/>
    </source>
</evidence>
<reference evidence="3" key="1">
    <citation type="journal article" date="2019" name="Int. J. Syst. Evol. Microbiol.">
        <title>The Global Catalogue of Microorganisms (GCM) 10K type strain sequencing project: providing services to taxonomists for standard genome sequencing and annotation.</title>
        <authorList>
            <consortium name="The Broad Institute Genomics Platform"/>
            <consortium name="The Broad Institute Genome Sequencing Center for Infectious Disease"/>
            <person name="Wu L."/>
            <person name="Ma J."/>
        </authorList>
    </citation>
    <scope>NUCLEOTIDE SEQUENCE [LARGE SCALE GENOMIC DNA]</scope>
    <source>
        <strain evidence="3">CGMCC 1.12664</strain>
    </source>
</reference>
<dbReference type="InterPro" id="IPR041657">
    <property type="entry name" value="HTH_17"/>
</dbReference>
<comment type="caution">
    <text evidence="2">The sequence shown here is derived from an EMBL/GenBank/DDBJ whole genome shotgun (WGS) entry which is preliminary data.</text>
</comment>
<accession>A0A917AB58</accession>
<dbReference type="AlphaFoldDB" id="A0A917AB58"/>
<keyword evidence="3" id="KW-1185">Reference proteome</keyword>
<dbReference type="Pfam" id="PF12728">
    <property type="entry name" value="HTH_17"/>
    <property type="match status" value="1"/>
</dbReference>
<gene>
    <name evidence="2" type="ORF">GCM10011360_28370</name>
</gene>
<dbReference type="Proteomes" id="UP000612855">
    <property type="component" value="Unassembled WGS sequence"/>
</dbReference>
<evidence type="ECO:0000259" key="1">
    <source>
        <dbReference type="Pfam" id="PF12728"/>
    </source>
</evidence>
<sequence length="71" mass="8314">MEDDMKRNCMTQKELADRWTISHRTLERWRWAGEGPAYMKLGGRVVYRVSDVEAFEQEVIHSTADQRIAAS</sequence>
<evidence type="ECO:0000313" key="2">
    <source>
        <dbReference type="EMBL" id="GGE39012.1"/>
    </source>
</evidence>
<organism evidence="2 3">
    <name type="scientific">Primorskyibacter flagellatus</name>
    <dbReference type="NCBI Taxonomy" id="1387277"/>
    <lineage>
        <taxon>Bacteria</taxon>
        <taxon>Pseudomonadati</taxon>
        <taxon>Pseudomonadota</taxon>
        <taxon>Alphaproteobacteria</taxon>
        <taxon>Rhodobacterales</taxon>
        <taxon>Roseobacteraceae</taxon>
        <taxon>Primorskyibacter</taxon>
    </lineage>
</organism>
<dbReference type="InterPro" id="IPR009061">
    <property type="entry name" value="DNA-bd_dom_put_sf"/>
</dbReference>
<feature type="domain" description="Helix-turn-helix" evidence="1">
    <location>
        <begin position="10"/>
        <end position="56"/>
    </location>
</feature>
<dbReference type="SUPFAM" id="SSF46955">
    <property type="entry name" value="Putative DNA-binding domain"/>
    <property type="match status" value="1"/>
</dbReference>